<proteinExistence type="predicted"/>
<keyword evidence="5" id="KW-0812">Transmembrane</keyword>
<dbReference type="InterPro" id="IPR001762">
    <property type="entry name" value="Disintegrin_dom"/>
</dbReference>
<name>A0A3M7RW94_BRAPC</name>
<comment type="caution">
    <text evidence="8">The sequence shown here is derived from an EMBL/GenBank/DDBJ whole genome shotgun (WGS) entry which is preliminary data.</text>
</comment>
<feature type="active site" evidence="4">
    <location>
        <position position="224"/>
    </location>
</feature>
<keyword evidence="5" id="KW-0472">Membrane</keyword>
<dbReference type="GO" id="GO:0004222">
    <property type="term" value="F:metalloendopeptidase activity"/>
    <property type="evidence" value="ECO:0007669"/>
    <property type="project" value="InterPro"/>
</dbReference>
<comment type="caution">
    <text evidence="4">Lacks conserved residue(s) required for the propagation of feature annotation.</text>
</comment>
<dbReference type="Gene3D" id="3.40.390.10">
    <property type="entry name" value="Collagenase (Catalytic Domain)"/>
    <property type="match status" value="1"/>
</dbReference>
<dbReference type="SMART" id="SM00050">
    <property type="entry name" value="DISIN"/>
    <property type="match status" value="1"/>
</dbReference>
<feature type="domain" description="Disintegrin" evidence="6">
    <location>
        <begin position="295"/>
        <end position="384"/>
    </location>
</feature>
<dbReference type="GO" id="GO:0007229">
    <property type="term" value="P:integrin-mediated signaling pathway"/>
    <property type="evidence" value="ECO:0007669"/>
    <property type="project" value="UniProtKB-KW"/>
</dbReference>
<dbReference type="InterPro" id="IPR049038">
    <property type="entry name" value="ADAM10_Cys-rich"/>
</dbReference>
<dbReference type="Pfam" id="PF21299">
    <property type="entry name" value="ADAM10_Cys-rich"/>
    <property type="match status" value="1"/>
</dbReference>
<dbReference type="Pfam" id="PF13574">
    <property type="entry name" value="Reprolysin_2"/>
    <property type="match status" value="1"/>
</dbReference>
<dbReference type="AlphaFoldDB" id="A0A3M7RW94"/>
<dbReference type="Proteomes" id="UP000276133">
    <property type="component" value="Unassembled WGS sequence"/>
</dbReference>
<dbReference type="GO" id="GO:0007219">
    <property type="term" value="P:Notch signaling pathway"/>
    <property type="evidence" value="ECO:0007669"/>
    <property type="project" value="TreeGrafter"/>
</dbReference>
<keyword evidence="4" id="KW-0479">Metal-binding</keyword>
<dbReference type="PROSITE" id="PS50214">
    <property type="entry name" value="DISINTEGRIN_2"/>
    <property type="match status" value="1"/>
</dbReference>
<dbReference type="PANTHER" id="PTHR45702">
    <property type="entry name" value="ADAM10/ADAM17 METALLOPEPTIDASE FAMILY MEMBER"/>
    <property type="match status" value="1"/>
</dbReference>
<protein>
    <recommendedName>
        <fullName evidence="2">ADAM10 endopeptidase</fullName>
        <ecNumber evidence="2">3.4.24.81</ecNumber>
    </recommendedName>
</protein>
<sequence>MIIFHNFIEIKPIKGSINFDESESFKYSREANLRKKRQTETFPDGRNVCNLYLKIDPYLYDTIFNNEGGQDDILTRNYLIYYLEKQVESLNSIFNQITTSGFFQNLRFITENIRIYKLSDCPNLGSPENKICENYLDAITLLNHVSLNNFDQYCLSYTFTSRDFADGTLGLAWLASADGTIGGICQKRATVINETKSLNSGIVSLVSFGSRVPERVNQITFAHEVGHSLGAKHDPETSECQPGGSSGNFIMFSRATSGNQPNNDIFSSCSIQDVNSVFINLFTSKNCLKSASDINAICGNGIIENEEVCDPGDSGLTKCCAADCRSLISGECDPSQGGCCDPSTCRFYTNEKVCLIGNDCRGDVKCTNLNAKCPVDEDINFKEDLSLCNENSQVCRNGSCTDSICDLYELKQCYIVGNLSDPKVNKSELCLLACTGAKTSNQCKLTRDIADFGGRSYSLRPGSSCSEMNGYCDIFSKCRAVNSQSSLTRLASTLLSATTITIEDIATFATTYWWAILLFCIAFLAINGIIFLCIILHINSDNPEKSLGYSFRQTLKRPFQVLSKVTNLNKT</sequence>
<keyword evidence="4" id="KW-0862">Zinc</keyword>
<evidence type="ECO:0000313" key="9">
    <source>
        <dbReference type="Proteomes" id="UP000276133"/>
    </source>
</evidence>
<dbReference type="InterPro" id="IPR024079">
    <property type="entry name" value="MetalloPept_cat_dom_sf"/>
</dbReference>
<evidence type="ECO:0000259" key="7">
    <source>
        <dbReference type="PROSITE" id="PS50215"/>
    </source>
</evidence>
<keyword evidence="5" id="KW-1133">Transmembrane helix</keyword>
<dbReference type="STRING" id="10195.A0A3M7RW94"/>
<feature type="binding site" evidence="4">
    <location>
        <position position="227"/>
    </location>
    <ligand>
        <name>Zn(2+)</name>
        <dbReference type="ChEBI" id="CHEBI:29105"/>
        <note>catalytic</note>
    </ligand>
</feature>
<dbReference type="SUPFAM" id="SSF55486">
    <property type="entry name" value="Metalloproteases ('zincins'), catalytic domain"/>
    <property type="match status" value="1"/>
</dbReference>
<keyword evidence="9" id="KW-1185">Reference proteome</keyword>
<keyword evidence="3" id="KW-0165">Cleavage on pair of basic residues</keyword>
<evidence type="ECO:0000256" key="5">
    <source>
        <dbReference type="SAM" id="Phobius"/>
    </source>
</evidence>
<dbReference type="InterPro" id="IPR001590">
    <property type="entry name" value="Peptidase_M12B"/>
</dbReference>
<dbReference type="EC" id="3.4.24.81" evidence="2"/>
<dbReference type="GO" id="GO:0046872">
    <property type="term" value="F:metal ion binding"/>
    <property type="evidence" value="ECO:0007669"/>
    <property type="project" value="UniProtKB-KW"/>
</dbReference>
<dbReference type="SUPFAM" id="SSF57552">
    <property type="entry name" value="Blood coagulation inhibitor (disintegrin)"/>
    <property type="match status" value="1"/>
</dbReference>
<feature type="domain" description="Peptidase M12B" evidence="7">
    <location>
        <begin position="47"/>
        <end position="280"/>
    </location>
</feature>
<feature type="binding site" evidence="4">
    <location>
        <position position="233"/>
    </location>
    <ligand>
        <name>Zn(2+)</name>
        <dbReference type="ChEBI" id="CHEBI:29105"/>
        <note>catalytic</note>
    </ligand>
</feature>
<evidence type="ECO:0000256" key="2">
    <source>
        <dbReference type="ARBA" id="ARBA00012332"/>
    </source>
</evidence>
<keyword evidence="8" id="KW-0401">Integrin</keyword>
<evidence type="ECO:0000256" key="1">
    <source>
        <dbReference type="ARBA" id="ARBA00001809"/>
    </source>
</evidence>
<dbReference type="EMBL" id="REGN01002483">
    <property type="protein sequence ID" value="RNA27853.1"/>
    <property type="molecule type" value="Genomic_DNA"/>
</dbReference>
<evidence type="ECO:0000256" key="4">
    <source>
        <dbReference type="PROSITE-ProRule" id="PRU00276"/>
    </source>
</evidence>
<dbReference type="GO" id="GO:0005886">
    <property type="term" value="C:plasma membrane"/>
    <property type="evidence" value="ECO:0007669"/>
    <property type="project" value="TreeGrafter"/>
</dbReference>
<accession>A0A3M7RW94</accession>
<evidence type="ECO:0000256" key="3">
    <source>
        <dbReference type="ARBA" id="ARBA00022685"/>
    </source>
</evidence>
<evidence type="ECO:0000259" key="6">
    <source>
        <dbReference type="PROSITE" id="PS50214"/>
    </source>
</evidence>
<dbReference type="PANTHER" id="PTHR45702:SF2">
    <property type="entry name" value="KUZBANIAN, ISOFORM A"/>
    <property type="match status" value="1"/>
</dbReference>
<reference evidence="8 9" key="1">
    <citation type="journal article" date="2018" name="Sci. Rep.">
        <title>Genomic signatures of local adaptation to the degree of environmental predictability in rotifers.</title>
        <authorList>
            <person name="Franch-Gras L."/>
            <person name="Hahn C."/>
            <person name="Garcia-Roger E.M."/>
            <person name="Carmona M.J."/>
            <person name="Serra M."/>
            <person name="Gomez A."/>
        </authorList>
    </citation>
    <scope>NUCLEOTIDE SEQUENCE [LARGE SCALE GENOMIC DNA]</scope>
    <source>
        <strain evidence="8">HYR1</strain>
    </source>
</reference>
<dbReference type="Gene3D" id="4.10.70.10">
    <property type="entry name" value="Disintegrin domain"/>
    <property type="match status" value="1"/>
</dbReference>
<dbReference type="GO" id="GO:0006509">
    <property type="term" value="P:membrane protein ectodomain proteolysis"/>
    <property type="evidence" value="ECO:0007669"/>
    <property type="project" value="TreeGrafter"/>
</dbReference>
<dbReference type="InterPro" id="IPR036436">
    <property type="entry name" value="Disintegrin_dom_sf"/>
</dbReference>
<organism evidence="8 9">
    <name type="scientific">Brachionus plicatilis</name>
    <name type="common">Marine rotifer</name>
    <name type="synonym">Brachionus muelleri</name>
    <dbReference type="NCBI Taxonomy" id="10195"/>
    <lineage>
        <taxon>Eukaryota</taxon>
        <taxon>Metazoa</taxon>
        <taxon>Spiralia</taxon>
        <taxon>Gnathifera</taxon>
        <taxon>Rotifera</taxon>
        <taxon>Eurotatoria</taxon>
        <taxon>Monogononta</taxon>
        <taxon>Pseudotrocha</taxon>
        <taxon>Ploima</taxon>
        <taxon>Brachionidae</taxon>
        <taxon>Brachionus</taxon>
    </lineage>
</organism>
<comment type="catalytic activity">
    <reaction evidence="1">
        <text>Endopeptidase of broad specificity.</text>
        <dbReference type="EC" id="3.4.24.81"/>
    </reaction>
</comment>
<gene>
    <name evidence="8" type="ORF">BpHYR1_043808</name>
</gene>
<feature type="binding site" evidence="4">
    <location>
        <position position="223"/>
    </location>
    <ligand>
        <name>Zn(2+)</name>
        <dbReference type="ChEBI" id="CHEBI:29105"/>
        <note>catalytic</note>
    </ligand>
</feature>
<dbReference type="OrthoDB" id="2149267at2759"/>
<evidence type="ECO:0000313" key="8">
    <source>
        <dbReference type="EMBL" id="RNA27853.1"/>
    </source>
</evidence>
<dbReference type="PROSITE" id="PS50215">
    <property type="entry name" value="ADAM_MEPRO"/>
    <property type="match status" value="1"/>
</dbReference>
<feature type="transmembrane region" description="Helical" evidence="5">
    <location>
        <begin position="512"/>
        <end position="536"/>
    </location>
</feature>
<dbReference type="InterPro" id="IPR051489">
    <property type="entry name" value="ADAM_Metalloproteinase"/>
</dbReference>